<name>A0A4R5W828_MYCMU</name>
<evidence type="ECO:0000313" key="3">
    <source>
        <dbReference type="Proteomes" id="UP000294929"/>
    </source>
</evidence>
<evidence type="ECO:0000313" key="2">
    <source>
        <dbReference type="EMBL" id="TDK85017.1"/>
    </source>
</evidence>
<dbReference type="Proteomes" id="UP000294929">
    <property type="component" value="Unassembled WGS sequence"/>
</dbReference>
<dbReference type="EMBL" id="SDLO01000028">
    <property type="protein sequence ID" value="TDK85017.1"/>
    <property type="molecule type" value="Genomic_DNA"/>
</dbReference>
<sequence length="226" mass="23268">MTIELMAAPRSADETAVIVEPTPDEAAALGVAVHLPVLLVGLRWLFDTEQPAGAVQCPAGDSLPSVGGRAFRFIPADRDGRAALGIAVTTGIAGDAIGGHEAADFIDLLEGMGEEVLAINSVAAGAFYLLTLARPAHPALRSAVVRYRAQHRADSTASPFGPAQHPADAGRRVSASDLQRQLATAAAAQASEPQPSDAGGVQWMDRFGFPTTEAVAGTELSLAVQV</sequence>
<protein>
    <submittedName>
        <fullName evidence="2">Uncharacterized protein</fullName>
    </submittedName>
</protein>
<dbReference type="AlphaFoldDB" id="A0A4R5W828"/>
<evidence type="ECO:0000256" key="1">
    <source>
        <dbReference type="SAM" id="MobiDB-lite"/>
    </source>
</evidence>
<reference evidence="2 3" key="1">
    <citation type="submission" date="2019-01" db="EMBL/GenBank/DDBJ databases">
        <title>High-quality-draft genome sequences of five non-tuberculosis mycobacteriaceae isolated from a nosocomial environment.</title>
        <authorList>
            <person name="Tiago I."/>
            <person name="Alarico S."/>
            <person name="Pereira S.G."/>
            <person name="Coelho C."/>
            <person name="Maranha A."/>
            <person name="Empadinhas N."/>
        </authorList>
    </citation>
    <scope>NUCLEOTIDE SEQUENCE [LARGE SCALE GENOMIC DNA]</scope>
    <source>
        <strain evidence="2 3">24AIII</strain>
    </source>
</reference>
<comment type="caution">
    <text evidence="2">The sequence shown here is derived from an EMBL/GenBank/DDBJ whole genome shotgun (WGS) entry which is preliminary data.</text>
</comment>
<feature type="region of interest" description="Disordered" evidence="1">
    <location>
        <begin position="154"/>
        <end position="203"/>
    </location>
</feature>
<proteinExistence type="predicted"/>
<gene>
    <name evidence="2" type="ORF">EUA03_23755</name>
</gene>
<accession>A0A4R5W828</accession>
<dbReference type="RefSeq" id="WP_133428120.1">
    <property type="nucleotide sequence ID" value="NZ_SDLO01000028.1"/>
</dbReference>
<organism evidence="2 3">
    <name type="scientific">Mycolicibacterium mucogenicum</name>
    <name type="common">Mycobacterium mucogenicum</name>
    <dbReference type="NCBI Taxonomy" id="56689"/>
    <lineage>
        <taxon>Bacteria</taxon>
        <taxon>Bacillati</taxon>
        <taxon>Actinomycetota</taxon>
        <taxon>Actinomycetes</taxon>
        <taxon>Mycobacteriales</taxon>
        <taxon>Mycobacteriaceae</taxon>
        <taxon>Mycolicibacterium</taxon>
    </lineage>
</organism>
<feature type="compositionally biased region" description="Low complexity" evidence="1">
    <location>
        <begin position="177"/>
        <end position="198"/>
    </location>
</feature>